<evidence type="ECO:0000256" key="2">
    <source>
        <dbReference type="SAM" id="Phobius"/>
    </source>
</evidence>
<feature type="transmembrane region" description="Helical" evidence="2">
    <location>
        <begin position="113"/>
        <end position="132"/>
    </location>
</feature>
<keyword evidence="2" id="KW-1133">Transmembrane helix</keyword>
<sequence>MVSSDITAAGRFRSATRVLLTAGALSCALAQSAPAGGYVAPVIEYPVDMTPIRGVTTSAPSNAALWFVGGAVILCAIFCFGSGDDSSSSDDDDGPDRPDRPDEPDTPDTPAPVPVPGALIGTLTASGALWAIRRKRRKG</sequence>
<comment type="caution">
    <text evidence="3">The sequence shown here is derived from an EMBL/GenBank/DDBJ whole genome shotgun (WGS) entry which is preliminary data.</text>
</comment>
<keyword evidence="2" id="KW-0812">Transmembrane</keyword>
<dbReference type="Proteomes" id="UP001203945">
    <property type="component" value="Unassembled WGS sequence"/>
</dbReference>
<evidence type="ECO:0000256" key="1">
    <source>
        <dbReference type="SAM" id="MobiDB-lite"/>
    </source>
</evidence>
<dbReference type="EMBL" id="JAKZEU010000003">
    <property type="protein sequence ID" value="MCQ0970726.1"/>
    <property type="molecule type" value="Genomic_DNA"/>
</dbReference>
<proteinExistence type="predicted"/>
<feature type="region of interest" description="Disordered" evidence="1">
    <location>
        <begin position="84"/>
        <end position="117"/>
    </location>
</feature>
<accession>A0ABT1MV36</accession>
<protein>
    <submittedName>
        <fullName evidence="3">PEP-CTERM sorting domain-containing protein</fullName>
    </submittedName>
</protein>
<keyword evidence="4" id="KW-1185">Reference proteome</keyword>
<name>A0ABT1MV36_9RHOB</name>
<gene>
    <name evidence="3" type="ORF">MLD63_09850</name>
</gene>
<evidence type="ECO:0000313" key="4">
    <source>
        <dbReference type="Proteomes" id="UP001203945"/>
    </source>
</evidence>
<dbReference type="NCBIfam" id="TIGR02595">
    <property type="entry name" value="PEP_CTERM"/>
    <property type="match status" value="1"/>
</dbReference>
<feature type="transmembrane region" description="Helical" evidence="2">
    <location>
        <begin position="63"/>
        <end position="83"/>
    </location>
</feature>
<dbReference type="InterPro" id="IPR013424">
    <property type="entry name" value="Ice-binding_C"/>
</dbReference>
<evidence type="ECO:0000313" key="3">
    <source>
        <dbReference type="EMBL" id="MCQ0970726.1"/>
    </source>
</evidence>
<keyword evidence="2" id="KW-0472">Membrane</keyword>
<reference evidence="3 4" key="1">
    <citation type="submission" date="2022-03" db="EMBL/GenBank/DDBJ databases">
        <authorList>
            <person name="He Y."/>
        </authorList>
    </citation>
    <scope>NUCLEOTIDE SEQUENCE [LARGE SCALE GENOMIC DNA]</scope>
    <source>
        <strain evidence="3 4">TK19116</strain>
    </source>
</reference>
<organism evidence="3 4">
    <name type="scientific">Paracoccus albicereus</name>
    <dbReference type="NCBI Taxonomy" id="2922394"/>
    <lineage>
        <taxon>Bacteria</taxon>
        <taxon>Pseudomonadati</taxon>
        <taxon>Pseudomonadota</taxon>
        <taxon>Alphaproteobacteria</taxon>
        <taxon>Rhodobacterales</taxon>
        <taxon>Paracoccaceae</taxon>
        <taxon>Paracoccus</taxon>
    </lineage>
</organism>